<protein>
    <recommendedName>
        <fullName evidence="4">Lipoprotein</fullName>
    </recommendedName>
</protein>
<sequence length="185" mass="20146">MKRCPKKITAYIRIGCLWLTIVACSCKSSAQQKHEAQSNVTPATPMDGRKEVTAVPMKHQKQIALPGIAPGHCRMLGMVTAISPQPDATATGICGQTPCRAKVKILKIIGYGHSFNQTLVPNKEINAYFVFSLKPTAQLLPDLTPPLPGLKVNSTFIADVSTNTEVVGNSPPWYQVELYQVQESK</sequence>
<feature type="signal peptide" evidence="1">
    <location>
        <begin position="1"/>
        <end position="30"/>
    </location>
</feature>
<gene>
    <name evidence="2" type="ORF">AHMF7616_04976</name>
</gene>
<comment type="caution">
    <text evidence="2">The sequence shown here is derived from an EMBL/GenBank/DDBJ whole genome shotgun (WGS) entry which is preliminary data.</text>
</comment>
<reference evidence="2 3" key="1">
    <citation type="submission" date="2018-04" db="EMBL/GenBank/DDBJ databases">
        <title>Adhaeribacter sp. HMF7616 genome sequencing and assembly.</title>
        <authorList>
            <person name="Kang H."/>
            <person name="Kang J."/>
            <person name="Cha I."/>
            <person name="Kim H."/>
            <person name="Joh K."/>
        </authorList>
    </citation>
    <scope>NUCLEOTIDE SEQUENCE [LARGE SCALE GENOMIC DNA]</scope>
    <source>
        <strain evidence="2 3">HMF7616</strain>
    </source>
</reference>
<dbReference type="AlphaFoldDB" id="A0A369QRQ4"/>
<keyword evidence="3" id="KW-1185">Reference proteome</keyword>
<proteinExistence type="predicted"/>
<name>A0A369QRQ4_9BACT</name>
<dbReference type="Proteomes" id="UP000253919">
    <property type="component" value="Unassembled WGS sequence"/>
</dbReference>
<evidence type="ECO:0000256" key="1">
    <source>
        <dbReference type="SAM" id="SignalP"/>
    </source>
</evidence>
<feature type="chain" id="PRO_5016762212" description="Lipoprotein" evidence="1">
    <location>
        <begin position="31"/>
        <end position="185"/>
    </location>
</feature>
<evidence type="ECO:0000313" key="3">
    <source>
        <dbReference type="Proteomes" id="UP000253919"/>
    </source>
</evidence>
<evidence type="ECO:0008006" key="4">
    <source>
        <dbReference type="Google" id="ProtNLM"/>
    </source>
</evidence>
<accession>A0A369QRQ4</accession>
<dbReference type="EMBL" id="QASA01000001">
    <property type="protein sequence ID" value="RDC66345.1"/>
    <property type="molecule type" value="Genomic_DNA"/>
</dbReference>
<evidence type="ECO:0000313" key="2">
    <source>
        <dbReference type="EMBL" id="RDC66345.1"/>
    </source>
</evidence>
<organism evidence="2 3">
    <name type="scientific">Adhaeribacter pallidiroseus</name>
    <dbReference type="NCBI Taxonomy" id="2072847"/>
    <lineage>
        <taxon>Bacteria</taxon>
        <taxon>Pseudomonadati</taxon>
        <taxon>Bacteroidota</taxon>
        <taxon>Cytophagia</taxon>
        <taxon>Cytophagales</taxon>
        <taxon>Hymenobacteraceae</taxon>
        <taxon>Adhaeribacter</taxon>
    </lineage>
</organism>
<dbReference type="PROSITE" id="PS51257">
    <property type="entry name" value="PROKAR_LIPOPROTEIN"/>
    <property type="match status" value="1"/>
</dbReference>
<keyword evidence="1" id="KW-0732">Signal</keyword>